<protein>
    <submittedName>
        <fullName evidence="1">PAS domain-containing protein</fullName>
    </submittedName>
</protein>
<accession>A0A3D9HXH0</accession>
<sequence length="150" mass="17072">MVPLRSQLDPVVIGPDLKYVWLYDYLPVDDNYRCRLAGEHIQDTHRKRLADLLIDEIYTPDIAAFVKGYWDTVRDKPAVIYGTAVSPGGGRILRSERLMLPLGDSEGAVRQILGMSIYDFESEVDAEHGPHNIDDHDLQVFDCKDLQTEQ</sequence>
<evidence type="ECO:0000313" key="1">
    <source>
        <dbReference type="EMBL" id="RED53596.1"/>
    </source>
</evidence>
<keyword evidence="2" id="KW-1185">Reference proteome</keyword>
<gene>
    <name evidence="1" type="ORF">DFP90_101387</name>
</gene>
<dbReference type="Pfam" id="PF07310">
    <property type="entry name" value="PAS_5"/>
    <property type="match status" value="1"/>
</dbReference>
<comment type="caution">
    <text evidence="1">The sequence shown here is derived from an EMBL/GenBank/DDBJ whole genome shotgun (WGS) entry which is preliminary data.</text>
</comment>
<dbReference type="AlphaFoldDB" id="A0A3D9HXH0"/>
<dbReference type="EMBL" id="QRDW01000001">
    <property type="protein sequence ID" value="RED53596.1"/>
    <property type="molecule type" value="Genomic_DNA"/>
</dbReference>
<dbReference type="Proteomes" id="UP000256845">
    <property type="component" value="Unassembled WGS sequence"/>
</dbReference>
<name>A0A3D9HXH0_9PROT</name>
<evidence type="ECO:0000313" key="2">
    <source>
        <dbReference type="Proteomes" id="UP000256845"/>
    </source>
</evidence>
<dbReference type="InterPro" id="IPR009922">
    <property type="entry name" value="DUF1457"/>
</dbReference>
<proteinExistence type="predicted"/>
<reference evidence="1 2" key="1">
    <citation type="submission" date="2018-07" db="EMBL/GenBank/DDBJ databases">
        <title>Genomic Encyclopedia of Type Strains, Phase III (KMG-III): the genomes of soil and plant-associated and newly described type strains.</title>
        <authorList>
            <person name="Whitman W."/>
        </authorList>
    </citation>
    <scope>NUCLEOTIDE SEQUENCE [LARGE SCALE GENOMIC DNA]</scope>
    <source>
        <strain evidence="1 2">CECT 8488</strain>
    </source>
</reference>
<organism evidence="1 2">
    <name type="scientific">Aestuariispira insulae</name>
    <dbReference type="NCBI Taxonomy" id="1461337"/>
    <lineage>
        <taxon>Bacteria</taxon>
        <taxon>Pseudomonadati</taxon>
        <taxon>Pseudomonadota</taxon>
        <taxon>Alphaproteobacteria</taxon>
        <taxon>Rhodospirillales</taxon>
        <taxon>Kiloniellaceae</taxon>
        <taxon>Aestuariispira</taxon>
    </lineage>
</organism>